<dbReference type="STRING" id="940286.GCA_000227565_01128"/>
<dbReference type="PROSITE" id="PS51012">
    <property type="entry name" value="ABC_TM2"/>
    <property type="match status" value="1"/>
</dbReference>
<evidence type="ECO:0000256" key="3">
    <source>
        <dbReference type="ARBA" id="ARBA00022448"/>
    </source>
</evidence>
<dbReference type="PANTHER" id="PTHR30294">
    <property type="entry name" value="MEMBRANE COMPONENT OF ABC TRANSPORTER YHHJ-RELATED"/>
    <property type="match status" value="1"/>
</dbReference>
<comment type="caution">
    <text evidence="10">The sequence shown here is derived from an EMBL/GenBank/DDBJ whole genome shotgun (WGS) entry which is preliminary data.</text>
</comment>
<evidence type="ECO:0000256" key="7">
    <source>
        <dbReference type="ARBA" id="ARBA00023136"/>
    </source>
</evidence>
<dbReference type="Pfam" id="PF12698">
    <property type="entry name" value="ABC2_membrane_3"/>
    <property type="match status" value="1"/>
</dbReference>
<dbReference type="InterPro" id="IPR047817">
    <property type="entry name" value="ABC2_TM_bact-type"/>
</dbReference>
<dbReference type="Gene3D" id="3.40.1710.10">
    <property type="entry name" value="abc type-2 transporter like domain"/>
    <property type="match status" value="1"/>
</dbReference>
<dbReference type="GO" id="GO:0005886">
    <property type="term" value="C:plasma membrane"/>
    <property type="evidence" value="ECO:0007669"/>
    <property type="project" value="UniProtKB-SubCell"/>
</dbReference>
<evidence type="ECO:0000259" key="9">
    <source>
        <dbReference type="PROSITE" id="PS51012"/>
    </source>
</evidence>
<dbReference type="InterPro" id="IPR013525">
    <property type="entry name" value="ABC2_TM"/>
</dbReference>
<keyword evidence="3" id="KW-0813">Transport</keyword>
<dbReference type="PANTHER" id="PTHR30294:SF47">
    <property type="entry name" value="INNER MEMBRANE TRANSPORT PERMEASE YHHJ"/>
    <property type="match status" value="1"/>
</dbReference>
<feature type="transmembrane region" description="Helical" evidence="8">
    <location>
        <begin position="176"/>
        <end position="200"/>
    </location>
</feature>
<dbReference type="RefSeq" id="WP_010516045.1">
    <property type="nucleotide sequence ID" value="NZ_CP117861.1"/>
</dbReference>
<protein>
    <submittedName>
        <fullName evidence="10">ABC transporter permease</fullName>
    </submittedName>
</protein>
<proteinExistence type="inferred from homology"/>
<evidence type="ECO:0000256" key="6">
    <source>
        <dbReference type="ARBA" id="ARBA00022989"/>
    </source>
</evidence>
<evidence type="ECO:0000256" key="2">
    <source>
        <dbReference type="ARBA" id="ARBA00007783"/>
    </source>
</evidence>
<dbReference type="AlphaFoldDB" id="A0A318QQ18"/>
<feature type="transmembrane region" description="Helical" evidence="8">
    <location>
        <begin position="345"/>
        <end position="365"/>
    </location>
</feature>
<dbReference type="InterPro" id="IPR051449">
    <property type="entry name" value="ABC-2_transporter_component"/>
</dbReference>
<evidence type="ECO:0000313" key="11">
    <source>
        <dbReference type="Proteomes" id="UP000247417"/>
    </source>
</evidence>
<evidence type="ECO:0000256" key="4">
    <source>
        <dbReference type="ARBA" id="ARBA00022475"/>
    </source>
</evidence>
<evidence type="ECO:0000256" key="8">
    <source>
        <dbReference type="SAM" id="Phobius"/>
    </source>
</evidence>
<feature type="transmembrane region" description="Helical" evidence="8">
    <location>
        <begin position="221"/>
        <end position="245"/>
    </location>
</feature>
<organism evidence="10 11">
    <name type="scientific">Komagataeibacter oboediens</name>
    <dbReference type="NCBI Taxonomy" id="65958"/>
    <lineage>
        <taxon>Bacteria</taxon>
        <taxon>Pseudomonadati</taxon>
        <taxon>Pseudomonadota</taxon>
        <taxon>Alphaproteobacteria</taxon>
        <taxon>Acetobacterales</taxon>
        <taxon>Acetobacteraceae</taxon>
        <taxon>Komagataeibacter</taxon>
    </lineage>
</organism>
<keyword evidence="6 8" id="KW-1133">Transmembrane helix</keyword>
<accession>A0A318QQ18</accession>
<keyword evidence="4" id="KW-1003">Cell membrane</keyword>
<sequence length="375" mass="40637">MMRWLVNVGLLCSKELRSLMHDRVLLGLIVFAFSAGVLLVANGVKVEVSNATIAFIDEDHSALSRRMRDAVLPPYFKPPVLVDRAQALHGMDEGDYIFVVDIPPNFESDVMAGRMPAIQLRVDATAMTQAGLGTAYLNEIMLAEVTDMLHAPALVDQIPFTAPSRIRFNPNSESKWFTSVMQIVTNITILSIVLVGAAVIREREHGTLEHLLVMPVTASEIAVAKIVTNGLVIFVGAIISLWLVVHVWLGVPLAGSITLFAACSLLYLFSATALGIMLATVAPTMPQFGLLVVPVYAVAYLLSGAATPVESMPPAMQVVVRFLPTTQFVNLSQAILYRDAGLGAIIQPLLTVTVTGIVFLVFALARFRSMLARQE</sequence>
<dbReference type="EMBL" id="NKTX01000051">
    <property type="protein sequence ID" value="PYD80530.1"/>
    <property type="molecule type" value="Genomic_DNA"/>
</dbReference>
<evidence type="ECO:0000256" key="1">
    <source>
        <dbReference type="ARBA" id="ARBA00004651"/>
    </source>
</evidence>
<name>A0A318QQ18_9PROT</name>
<gene>
    <name evidence="10" type="ORF">CFR80_13710</name>
</gene>
<feature type="transmembrane region" description="Helical" evidence="8">
    <location>
        <begin position="257"/>
        <end position="281"/>
    </location>
</feature>
<evidence type="ECO:0000256" key="5">
    <source>
        <dbReference type="ARBA" id="ARBA00022692"/>
    </source>
</evidence>
<feature type="domain" description="ABC transmembrane type-2" evidence="9">
    <location>
        <begin position="130"/>
        <end position="370"/>
    </location>
</feature>
<dbReference type="OrthoDB" id="9784671at2"/>
<comment type="subcellular location">
    <subcellularLocation>
        <location evidence="1">Cell membrane</location>
        <topology evidence="1">Multi-pass membrane protein</topology>
    </subcellularLocation>
</comment>
<feature type="transmembrane region" description="Helical" evidence="8">
    <location>
        <begin position="288"/>
        <end position="306"/>
    </location>
</feature>
<dbReference type="GO" id="GO:0140359">
    <property type="term" value="F:ABC-type transporter activity"/>
    <property type="evidence" value="ECO:0007669"/>
    <property type="project" value="InterPro"/>
</dbReference>
<evidence type="ECO:0000313" key="10">
    <source>
        <dbReference type="EMBL" id="PYD80530.1"/>
    </source>
</evidence>
<keyword evidence="7 8" id="KW-0472">Membrane</keyword>
<keyword evidence="5 8" id="KW-0812">Transmembrane</keyword>
<reference evidence="10 11" key="1">
    <citation type="submission" date="2017-07" db="EMBL/GenBank/DDBJ databases">
        <title>A draft genome sequence of Komagataeibacter oboediens LMG 18849.</title>
        <authorList>
            <person name="Skraban J."/>
            <person name="Cleenwerck I."/>
            <person name="Vandamme P."/>
            <person name="Trcek J."/>
        </authorList>
    </citation>
    <scope>NUCLEOTIDE SEQUENCE [LARGE SCALE GENOMIC DNA]</scope>
    <source>
        <strain evidence="10 11">LMG 18849</strain>
    </source>
</reference>
<comment type="similarity">
    <text evidence="2">Belongs to the ABC-2 integral membrane protein family.</text>
</comment>
<dbReference type="Proteomes" id="UP000247417">
    <property type="component" value="Unassembled WGS sequence"/>
</dbReference>